<dbReference type="PROSITE" id="PS50405">
    <property type="entry name" value="GST_CTER"/>
    <property type="match status" value="1"/>
</dbReference>
<dbReference type="SFLD" id="SFLDS00019">
    <property type="entry name" value="Glutathione_Transferase_(cytos"/>
    <property type="match status" value="1"/>
</dbReference>
<dbReference type="CDD" id="cd00570">
    <property type="entry name" value="GST_N_family"/>
    <property type="match status" value="1"/>
</dbReference>
<dbReference type="GO" id="GO:0004364">
    <property type="term" value="F:glutathione transferase activity"/>
    <property type="evidence" value="ECO:0007669"/>
    <property type="project" value="TreeGrafter"/>
</dbReference>
<name>A0A9X2J1Z7_9SPHN</name>
<dbReference type="Proteomes" id="UP001155128">
    <property type="component" value="Unassembled WGS sequence"/>
</dbReference>
<dbReference type="PANTHER" id="PTHR42673">
    <property type="entry name" value="MALEYLACETOACETATE ISOMERASE"/>
    <property type="match status" value="1"/>
</dbReference>
<gene>
    <name evidence="3" type="ORF">NDO55_05500</name>
</gene>
<dbReference type="SFLD" id="SFLDG00358">
    <property type="entry name" value="Main_(cytGST)"/>
    <property type="match status" value="1"/>
</dbReference>
<reference evidence="3" key="1">
    <citation type="submission" date="2022-06" db="EMBL/GenBank/DDBJ databases">
        <title>Sphingomicrobium sedimins sp. nov., a marine bacterium isolated from tidal flat.</title>
        <authorList>
            <person name="Kim C.-H."/>
            <person name="Yoo Y."/>
            <person name="Kim J.-J."/>
        </authorList>
    </citation>
    <scope>NUCLEOTIDE SEQUENCE</scope>
    <source>
        <strain evidence="3">GRR-S6-50</strain>
    </source>
</reference>
<dbReference type="InterPro" id="IPR036249">
    <property type="entry name" value="Thioredoxin-like_sf"/>
</dbReference>
<keyword evidence="4" id="KW-1185">Reference proteome</keyword>
<evidence type="ECO:0000313" key="4">
    <source>
        <dbReference type="Proteomes" id="UP001155128"/>
    </source>
</evidence>
<evidence type="ECO:0000259" key="1">
    <source>
        <dbReference type="PROSITE" id="PS50404"/>
    </source>
</evidence>
<dbReference type="SUPFAM" id="SSF47616">
    <property type="entry name" value="GST C-terminal domain-like"/>
    <property type="match status" value="1"/>
</dbReference>
<protein>
    <submittedName>
        <fullName evidence="3">Glutathione S-transferase family protein</fullName>
    </submittedName>
</protein>
<feature type="domain" description="GST C-terminal" evidence="2">
    <location>
        <begin position="85"/>
        <end position="214"/>
    </location>
</feature>
<dbReference type="InterPro" id="IPR036282">
    <property type="entry name" value="Glutathione-S-Trfase_C_sf"/>
</dbReference>
<dbReference type="EMBL" id="JAMSHT010000001">
    <property type="protein sequence ID" value="MCM8557274.1"/>
    <property type="molecule type" value="Genomic_DNA"/>
</dbReference>
<dbReference type="CDD" id="cd00299">
    <property type="entry name" value="GST_C_family"/>
    <property type="match status" value="1"/>
</dbReference>
<dbReference type="AlphaFoldDB" id="A0A9X2J1Z7"/>
<dbReference type="GO" id="GO:0006749">
    <property type="term" value="P:glutathione metabolic process"/>
    <property type="evidence" value="ECO:0007669"/>
    <property type="project" value="TreeGrafter"/>
</dbReference>
<dbReference type="RefSeq" id="WP_252113207.1">
    <property type="nucleotide sequence ID" value="NZ_JAMSHT010000001.1"/>
</dbReference>
<dbReference type="PROSITE" id="PS50404">
    <property type="entry name" value="GST_NTER"/>
    <property type="match status" value="1"/>
</dbReference>
<proteinExistence type="predicted"/>
<dbReference type="SUPFAM" id="SSF52833">
    <property type="entry name" value="Thioredoxin-like"/>
    <property type="match status" value="1"/>
</dbReference>
<feature type="domain" description="GST N-terminal" evidence="1">
    <location>
        <begin position="2"/>
        <end position="80"/>
    </location>
</feature>
<dbReference type="GO" id="GO:0006559">
    <property type="term" value="P:L-phenylalanine catabolic process"/>
    <property type="evidence" value="ECO:0007669"/>
    <property type="project" value="TreeGrafter"/>
</dbReference>
<organism evidence="3 4">
    <name type="scientific">Sphingomicrobium sediminis</name>
    <dbReference type="NCBI Taxonomy" id="2950949"/>
    <lineage>
        <taxon>Bacteria</taxon>
        <taxon>Pseudomonadati</taxon>
        <taxon>Pseudomonadota</taxon>
        <taxon>Alphaproteobacteria</taxon>
        <taxon>Sphingomonadales</taxon>
        <taxon>Sphingomonadaceae</taxon>
        <taxon>Sphingomicrobium</taxon>
    </lineage>
</organism>
<accession>A0A9X2J1Z7</accession>
<dbReference type="InterPro" id="IPR040079">
    <property type="entry name" value="Glutathione_S-Trfase"/>
</dbReference>
<comment type="caution">
    <text evidence="3">The sequence shown here is derived from an EMBL/GenBank/DDBJ whole genome shotgun (WGS) entry which is preliminary data.</text>
</comment>
<dbReference type="Pfam" id="PF13417">
    <property type="entry name" value="GST_N_3"/>
    <property type="match status" value="1"/>
</dbReference>
<sequence length="226" mass="25338">MSEMIIYGASMSPYVRKVIAAAMLKEFDFKVKSLGMRDPDPEFREASPFGKIPGLRHGDYTLADSSAIIHYFEALQPEPSLLPKDAEALGKVIWWDEFADTILVSCGLKMFFNRVVSPLFAKQPGDLEEARRAECEELPPILDYFEGQVPDADGYLVGGRLTLADLAVASPFANLDHANAEVDWARYPRIEAWSRRMLAEPYFKGSVSREQAFFRKVGHEVTGRVG</sequence>
<dbReference type="Gene3D" id="3.40.30.10">
    <property type="entry name" value="Glutaredoxin"/>
    <property type="match status" value="1"/>
</dbReference>
<dbReference type="PANTHER" id="PTHR42673:SF21">
    <property type="entry name" value="GLUTATHIONE S-TRANSFERASE YFCF"/>
    <property type="match status" value="1"/>
</dbReference>
<dbReference type="InterPro" id="IPR010987">
    <property type="entry name" value="Glutathione-S-Trfase_C-like"/>
</dbReference>
<dbReference type="InterPro" id="IPR004045">
    <property type="entry name" value="Glutathione_S-Trfase_N"/>
</dbReference>
<evidence type="ECO:0000313" key="3">
    <source>
        <dbReference type="EMBL" id="MCM8557274.1"/>
    </source>
</evidence>
<evidence type="ECO:0000259" key="2">
    <source>
        <dbReference type="PROSITE" id="PS50405"/>
    </source>
</evidence>
<dbReference type="Gene3D" id="1.20.1050.10">
    <property type="match status" value="1"/>
</dbReference>
<dbReference type="GO" id="GO:0016034">
    <property type="term" value="F:maleylacetoacetate isomerase activity"/>
    <property type="evidence" value="ECO:0007669"/>
    <property type="project" value="TreeGrafter"/>
</dbReference>
<dbReference type="Pfam" id="PF13410">
    <property type="entry name" value="GST_C_2"/>
    <property type="match status" value="1"/>
</dbReference>